<dbReference type="PANTHER" id="PTHR12439">
    <property type="entry name" value="PLACENTAL PROTEIN 11-RELATED"/>
    <property type="match status" value="1"/>
</dbReference>
<evidence type="ECO:0000256" key="9">
    <source>
        <dbReference type="ARBA" id="ARBA00023211"/>
    </source>
</evidence>
<comment type="subunit">
    <text evidence="3">Monomer.</text>
</comment>
<dbReference type="Pfam" id="PF09412">
    <property type="entry name" value="XendoU"/>
    <property type="match status" value="1"/>
</dbReference>
<evidence type="ECO:0000256" key="3">
    <source>
        <dbReference type="ARBA" id="ARBA00011245"/>
    </source>
</evidence>
<reference evidence="13 14" key="1">
    <citation type="submission" date="2017-02" db="EMBL/GenBank/DDBJ databases">
        <authorList>
            <person name="Jeong S."/>
        </authorList>
    </citation>
    <scope>NUCLEOTIDE SEQUENCE [LARGE SCALE GENOMIC DNA]</scope>
    <source>
        <strain evidence="13 14">RMAR6-6</strain>
    </source>
</reference>
<evidence type="ECO:0000256" key="7">
    <source>
        <dbReference type="ARBA" id="ARBA00022801"/>
    </source>
</evidence>
<evidence type="ECO:0000313" key="14">
    <source>
        <dbReference type="Proteomes" id="UP000188174"/>
    </source>
</evidence>
<dbReference type="Proteomes" id="UP000188174">
    <property type="component" value="Chromosome"/>
</dbReference>
<accession>A0ABN4WVE2</accession>
<evidence type="ECO:0000256" key="1">
    <source>
        <dbReference type="ARBA" id="ARBA00001936"/>
    </source>
</evidence>
<keyword evidence="6" id="KW-0255">Endonuclease</keyword>
<evidence type="ECO:0000256" key="2">
    <source>
        <dbReference type="ARBA" id="ARBA00010168"/>
    </source>
</evidence>
<comment type="similarity">
    <text evidence="2">Belongs to the ENDOU family.</text>
</comment>
<dbReference type="RefSeq" id="WP_077291782.1">
    <property type="nucleotide sequence ID" value="NZ_CP019630.1"/>
</dbReference>
<evidence type="ECO:0000256" key="6">
    <source>
        <dbReference type="ARBA" id="ARBA00022759"/>
    </source>
</evidence>
<evidence type="ECO:0000256" key="4">
    <source>
        <dbReference type="ARBA" id="ARBA00022722"/>
    </source>
</evidence>
<organism evidence="13 14">
    <name type="scientific">Roseibium algicola</name>
    <dbReference type="NCBI Taxonomy" id="2857014"/>
    <lineage>
        <taxon>Bacteria</taxon>
        <taxon>Pseudomonadati</taxon>
        <taxon>Pseudomonadota</taxon>
        <taxon>Alphaproteobacteria</taxon>
        <taxon>Hyphomicrobiales</taxon>
        <taxon>Stappiaceae</taxon>
        <taxon>Roseibium</taxon>
    </lineage>
</organism>
<keyword evidence="9" id="KW-0464">Manganese</keyword>
<comment type="cofactor">
    <cofactor evidence="1">
        <name>Mn(2+)</name>
        <dbReference type="ChEBI" id="CHEBI:29035"/>
    </cofactor>
</comment>
<dbReference type="SUPFAM" id="SSF142877">
    <property type="entry name" value="EndoU-like"/>
    <property type="match status" value="1"/>
</dbReference>
<sequence>MSDHIYQAIWNEDADRFSVSTRNVDGDWTDMTADILLDEQVKAKGSRQIDLAANPLFARVDFDKMAASDLYQTFIRLLDNYAVHFRDPETISPAERDEIEGFLDLVIASRPMQIAFEHISAELVRDMTAETFRQDLFRMWFEVYTNFFRGKSTHFCTGFEHVFVGEGKYKKGANSASEKGEISGYHSWVKFALDELNNRVDYLGYKYDLGGPGPENPHVVTLQMVWNHQDMTGNLVAELFKSKGGFFVGSSPACEFALGTLAYYEGLHGLLTNQKKRVQLGEGKFDLVMYHETTADGSLGQHIRSFYPVFLGDGSTRTDDSGNVVVRPRTVEMQNDGPLRILSALPNPPGDDQGTEWVEIWNAGAADIDLTGYELRDKMGRPQPVEAVVLIAGAVLKVSVTRATVHHMQMSNRKGLITLHDSSGEMLASVNYGQAGEGAVLTFAERAGGQG</sequence>
<keyword evidence="7" id="KW-0378">Hydrolase</keyword>
<feature type="domain" description="LTD" evidence="11">
    <location>
        <begin position="327"/>
        <end position="434"/>
    </location>
</feature>
<dbReference type="InterPro" id="IPR018998">
    <property type="entry name" value="EndoU_C"/>
</dbReference>
<keyword evidence="4" id="KW-0540">Nuclease</keyword>
<dbReference type="PROSITE" id="PS51841">
    <property type="entry name" value="LTD"/>
    <property type="match status" value="1"/>
</dbReference>
<evidence type="ECO:0000259" key="11">
    <source>
        <dbReference type="PROSITE" id="PS51841"/>
    </source>
</evidence>
<evidence type="ECO:0000313" key="13">
    <source>
        <dbReference type="EMBL" id="AQQ04978.1"/>
    </source>
</evidence>
<dbReference type="InterPro" id="IPR039787">
    <property type="entry name" value="ENDOU"/>
</dbReference>
<keyword evidence="8" id="KW-0694">RNA-binding</keyword>
<evidence type="ECO:0000259" key="12">
    <source>
        <dbReference type="PROSITE" id="PS51959"/>
    </source>
</evidence>
<feature type="domain" description="EndoU" evidence="12">
    <location>
        <begin position="1"/>
        <end position="312"/>
    </location>
</feature>
<dbReference type="InterPro" id="IPR001322">
    <property type="entry name" value="Lamin_tail_dom"/>
</dbReference>
<keyword evidence="5" id="KW-0479">Metal-binding</keyword>
<name>A0ABN4WVE2_9HYPH</name>
<gene>
    <name evidence="13" type="ORF">B0E33_16590</name>
</gene>
<proteinExistence type="inferred from homology"/>
<dbReference type="CDD" id="cd21159">
    <property type="entry name" value="XendoU"/>
    <property type="match status" value="1"/>
</dbReference>
<dbReference type="Pfam" id="PF00932">
    <property type="entry name" value="LTD"/>
    <property type="match status" value="1"/>
</dbReference>
<evidence type="ECO:0000256" key="8">
    <source>
        <dbReference type="ARBA" id="ARBA00022884"/>
    </source>
</evidence>
<dbReference type="PANTHER" id="PTHR12439:SF11">
    <property type="entry name" value="URIDYLATE-SPECIFIC ENDORIBONUCLEASE"/>
    <property type="match status" value="1"/>
</dbReference>
<dbReference type="EMBL" id="CP019630">
    <property type="protein sequence ID" value="AQQ04978.1"/>
    <property type="molecule type" value="Genomic_DNA"/>
</dbReference>
<evidence type="ECO:0000256" key="10">
    <source>
        <dbReference type="ARBA" id="ARBA00023239"/>
    </source>
</evidence>
<dbReference type="InterPro" id="IPR036415">
    <property type="entry name" value="Lamin_tail_dom_sf"/>
</dbReference>
<keyword evidence="10" id="KW-0456">Lyase</keyword>
<evidence type="ECO:0000256" key="5">
    <source>
        <dbReference type="ARBA" id="ARBA00022723"/>
    </source>
</evidence>
<dbReference type="SUPFAM" id="SSF74853">
    <property type="entry name" value="Lamin A/C globular tail domain"/>
    <property type="match status" value="1"/>
</dbReference>
<dbReference type="InterPro" id="IPR037227">
    <property type="entry name" value="EndoU-like"/>
</dbReference>
<dbReference type="PROSITE" id="PS51959">
    <property type="entry name" value="ENDOU"/>
    <property type="match status" value="1"/>
</dbReference>
<keyword evidence="14" id="KW-1185">Reference proteome</keyword>
<protein>
    <submittedName>
        <fullName evidence="13">Uncharacterized protein</fullName>
    </submittedName>
</protein>